<sequence>MSSLPPELVLMIVGIVADSNVTSDLLACTSTCRQWNAASRPVIFRHITIKSERQLQPLAECLKEPNMKSWICHFRIDARGYRRSQQSWVLQVFDILHTYGPFPRIQKLDLFGVYETPDYGTHPDLFTTKLASLSSVTSLRILETALPHTLLRSYASSFPHLEHLDILRSKTSIFGIYMPIENPDLALKSFKFVDDHGETDTEILRWISTTKSKETLQALDIDYSISRHRLRVHRFITSPGFHITDLNLSSNVVNDDRIWTPQSASVFSALRTITFQTIPTSPSSKFLGLLPSPELLRSIRYETRRKHILVTSVWFSARCLEEVPLDRFPNLEEVVFDEGRERREDSEGPKIPFWMTRLQKLHPELDKKGLFRHVYSPRYEIPGSWDRWERE</sequence>
<keyword evidence="3" id="KW-1185">Reference proteome</keyword>
<comment type="caution">
    <text evidence="2">The sequence shown here is derived from an EMBL/GenBank/DDBJ whole genome shotgun (WGS) entry which is preliminary data.</text>
</comment>
<feature type="domain" description="F-box" evidence="1">
    <location>
        <begin position="1"/>
        <end position="49"/>
    </location>
</feature>
<protein>
    <recommendedName>
        <fullName evidence="1">F-box domain-containing protein</fullName>
    </recommendedName>
</protein>
<dbReference type="Proteomes" id="UP001212997">
    <property type="component" value="Unassembled WGS sequence"/>
</dbReference>
<organism evidence="2 3">
    <name type="scientific">Meripilus lineatus</name>
    <dbReference type="NCBI Taxonomy" id="2056292"/>
    <lineage>
        <taxon>Eukaryota</taxon>
        <taxon>Fungi</taxon>
        <taxon>Dikarya</taxon>
        <taxon>Basidiomycota</taxon>
        <taxon>Agaricomycotina</taxon>
        <taxon>Agaricomycetes</taxon>
        <taxon>Polyporales</taxon>
        <taxon>Meripilaceae</taxon>
        <taxon>Meripilus</taxon>
    </lineage>
</organism>
<dbReference type="SUPFAM" id="SSF52047">
    <property type="entry name" value="RNI-like"/>
    <property type="match status" value="1"/>
</dbReference>
<evidence type="ECO:0000259" key="1">
    <source>
        <dbReference type="Pfam" id="PF12937"/>
    </source>
</evidence>
<accession>A0AAD5V6L3</accession>
<dbReference type="InterPro" id="IPR001810">
    <property type="entry name" value="F-box_dom"/>
</dbReference>
<proteinExistence type="predicted"/>
<evidence type="ECO:0000313" key="3">
    <source>
        <dbReference type="Proteomes" id="UP001212997"/>
    </source>
</evidence>
<dbReference type="Pfam" id="PF12937">
    <property type="entry name" value="F-box-like"/>
    <property type="match status" value="1"/>
</dbReference>
<dbReference type="AlphaFoldDB" id="A0AAD5V6L3"/>
<gene>
    <name evidence="2" type="ORF">NLI96_g4716</name>
</gene>
<dbReference type="EMBL" id="JANAWD010000142">
    <property type="protein sequence ID" value="KAJ3485764.1"/>
    <property type="molecule type" value="Genomic_DNA"/>
</dbReference>
<name>A0AAD5V6L3_9APHY</name>
<reference evidence="2" key="1">
    <citation type="submission" date="2022-07" db="EMBL/GenBank/DDBJ databases">
        <title>Genome Sequence of Physisporinus lineatus.</title>
        <authorList>
            <person name="Buettner E."/>
        </authorList>
    </citation>
    <scope>NUCLEOTIDE SEQUENCE</scope>
    <source>
        <strain evidence="2">VT162</strain>
    </source>
</reference>
<dbReference type="CDD" id="cd09917">
    <property type="entry name" value="F-box_SF"/>
    <property type="match status" value="1"/>
</dbReference>
<evidence type="ECO:0000313" key="2">
    <source>
        <dbReference type="EMBL" id="KAJ3485764.1"/>
    </source>
</evidence>